<dbReference type="GO" id="GO:0006357">
    <property type="term" value="P:regulation of transcription by RNA polymerase II"/>
    <property type="evidence" value="ECO:0007669"/>
    <property type="project" value="TreeGrafter"/>
</dbReference>
<evidence type="ECO:0000256" key="2">
    <source>
        <dbReference type="ARBA" id="ARBA00022723"/>
    </source>
</evidence>
<evidence type="ECO:0000256" key="8">
    <source>
        <dbReference type="PROSITE-ProRule" id="PRU00042"/>
    </source>
</evidence>
<name>A0AAD5MVB9_PARTN</name>
<dbReference type="PANTHER" id="PTHR46179:SF13">
    <property type="entry name" value="C2H2-TYPE DOMAIN-CONTAINING PROTEIN"/>
    <property type="match status" value="1"/>
</dbReference>
<dbReference type="InterPro" id="IPR013087">
    <property type="entry name" value="Znf_C2H2_type"/>
</dbReference>
<dbReference type="InterPro" id="IPR036236">
    <property type="entry name" value="Znf_C2H2_sf"/>
</dbReference>
<gene>
    <name evidence="10" type="ORF">KIN20_025460</name>
</gene>
<evidence type="ECO:0000313" key="10">
    <source>
        <dbReference type="EMBL" id="KAJ1365222.1"/>
    </source>
</evidence>
<dbReference type="SMART" id="SM00355">
    <property type="entry name" value="ZnF_C2H2"/>
    <property type="match status" value="3"/>
</dbReference>
<dbReference type="Gene3D" id="3.30.160.60">
    <property type="entry name" value="Classic Zinc Finger"/>
    <property type="match status" value="2"/>
</dbReference>
<dbReference type="GO" id="GO:0008270">
    <property type="term" value="F:zinc ion binding"/>
    <property type="evidence" value="ECO:0007669"/>
    <property type="project" value="UniProtKB-KW"/>
</dbReference>
<dbReference type="GO" id="GO:0005634">
    <property type="term" value="C:nucleus"/>
    <property type="evidence" value="ECO:0007669"/>
    <property type="project" value="UniProtKB-SubCell"/>
</dbReference>
<feature type="domain" description="C2H2-type" evidence="9">
    <location>
        <begin position="242"/>
        <end position="270"/>
    </location>
</feature>
<dbReference type="Proteomes" id="UP001196413">
    <property type="component" value="Unassembled WGS sequence"/>
</dbReference>
<keyword evidence="4" id="KW-0862">Zinc</keyword>
<keyword evidence="6" id="KW-0804">Transcription</keyword>
<evidence type="ECO:0000256" key="6">
    <source>
        <dbReference type="ARBA" id="ARBA00023163"/>
    </source>
</evidence>
<comment type="subcellular location">
    <subcellularLocation>
        <location evidence="1">Nucleus</location>
    </subcellularLocation>
</comment>
<dbReference type="InterPro" id="IPR051061">
    <property type="entry name" value="Zinc_finger_trans_reg"/>
</dbReference>
<dbReference type="SUPFAM" id="SSF57667">
    <property type="entry name" value="beta-beta-alpha zinc fingers"/>
    <property type="match status" value="2"/>
</dbReference>
<keyword evidence="3 8" id="KW-0863">Zinc-finger</keyword>
<keyword evidence="5" id="KW-0805">Transcription regulation</keyword>
<dbReference type="AlphaFoldDB" id="A0AAD5MVB9"/>
<dbReference type="Pfam" id="PF00096">
    <property type="entry name" value="zf-C2H2"/>
    <property type="match status" value="1"/>
</dbReference>
<proteinExistence type="predicted"/>
<keyword evidence="11" id="KW-1185">Reference proteome</keyword>
<protein>
    <recommendedName>
        <fullName evidence="9">C2H2-type domain-containing protein</fullName>
    </recommendedName>
</protein>
<keyword evidence="7" id="KW-0539">Nucleus</keyword>
<evidence type="ECO:0000256" key="5">
    <source>
        <dbReference type="ARBA" id="ARBA00023015"/>
    </source>
</evidence>
<comment type="caution">
    <text evidence="10">The sequence shown here is derived from an EMBL/GenBank/DDBJ whole genome shotgun (WGS) entry which is preliminary data.</text>
</comment>
<organism evidence="10 11">
    <name type="scientific">Parelaphostrongylus tenuis</name>
    <name type="common">Meningeal worm</name>
    <dbReference type="NCBI Taxonomy" id="148309"/>
    <lineage>
        <taxon>Eukaryota</taxon>
        <taxon>Metazoa</taxon>
        <taxon>Ecdysozoa</taxon>
        <taxon>Nematoda</taxon>
        <taxon>Chromadorea</taxon>
        <taxon>Rhabditida</taxon>
        <taxon>Rhabditina</taxon>
        <taxon>Rhabditomorpha</taxon>
        <taxon>Strongyloidea</taxon>
        <taxon>Metastrongylidae</taxon>
        <taxon>Parelaphostrongylus</taxon>
    </lineage>
</organism>
<reference evidence="10" key="1">
    <citation type="submission" date="2021-06" db="EMBL/GenBank/DDBJ databases">
        <title>Parelaphostrongylus tenuis whole genome reference sequence.</title>
        <authorList>
            <person name="Garwood T.J."/>
            <person name="Larsen P.A."/>
            <person name="Fountain-Jones N.M."/>
            <person name="Garbe J.R."/>
            <person name="Macchietto M.G."/>
            <person name="Kania S.A."/>
            <person name="Gerhold R.W."/>
            <person name="Richards J.E."/>
            <person name="Wolf T.M."/>
        </authorList>
    </citation>
    <scope>NUCLEOTIDE SEQUENCE</scope>
    <source>
        <strain evidence="10">MNPRO001-30</strain>
        <tissue evidence="10">Meninges</tissue>
    </source>
</reference>
<evidence type="ECO:0000256" key="1">
    <source>
        <dbReference type="ARBA" id="ARBA00004123"/>
    </source>
</evidence>
<dbReference type="PROSITE" id="PS50157">
    <property type="entry name" value="ZINC_FINGER_C2H2_2"/>
    <property type="match status" value="2"/>
</dbReference>
<dbReference type="EMBL" id="JAHQIW010005195">
    <property type="protein sequence ID" value="KAJ1365222.1"/>
    <property type="molecule type" value="Genomic_DNA"/>
</dbReference>
<keyword evidence="2" id="KW-0479">Metal-binding</keyword>
<feature type="domain" description="C2H2-type" evidence="9">
    <location>
        <begin position="269"/>
        <end position="292"/>
    </location>
</feature>
<dbReference type="PANTHER" id="PTHR46179">
    <property type="entry name" value="ZINC FINGER PROTEIN"/>
    <property type="match status" value="1"/>
</dbReference>
<dbReference type="PROSITE" id="PS00028">
    <property type="entry name" value="ZINC_FINGER_C2H2_1"/>
    <property type="match status" value="2"/>
</dbReference>
<evidence type="ECO:0000313" key="11">
    <source>
        <dbReference type="Proteomes" id="UP001196413"/>
    </source>
</evidence>
<evidence type="ECO:0000259" key="9">
    <source>
        <dbReference type="PROSITE" id="PS50157"/>
    </source>
</evidence>
<accession>A0AAD5MVB9</accession>
<evidence type="ECO:0000256" key="7">
    <source>
        <dbReference type="ARBA" id="ARBA00023242"/>
    </source>
</evidence>
<evidence type="ECO:0000256" key="3">
    <source>
        <dbReference type="ARBA" id="ARBA00022771"/>
    </source>
</evidence>
<evidence type="ECO:0000256" key="4">
    <source>
        <dbReference type="ARBA" id="ARBA00022833"/>
    </source>
</evidence>
<sequence>MQDETKFGERERKSRINETKAVRYANNLTEPKCEPRQMFTVKEDTGEDSYAIEEETRENWFCHATDLLSASSSTDGSANDVPSRDNLLPDEEKAIRYESNSTEPQCGPRQMFTVKEATGEDWLTVNKEYGGNWVCHATDLLSASSSTDGSGNDVPSRDILLPDEEKAIRYESNSTKPQCEPRQMFTVKEDTGEDWLTVNKEYGGNWVCYATDLLNSSSTANVSGTDVPPQDGQLCDEDKIPKQCMECGREFAFKIQFQRHIYEVHKRTRICEECGRSFSRPTEVSAHRRVVHEKNLYMCPFEGCDRPGFRHNRSLKVHIRSVHAHVRPHVCKTCGKGLSLRAV</sequence>